<dbReference type="InterPro" id="IPR000494">
    <property type="entry name" value="Rcpt_L-dom"/>
</dbReference>
<proteinExistence type="predicted"/>
<sequence length="281" mass="31785">MQVLEGNLGCTHINGSLNIYFKDDNIDGLESELLVNLGSVVSISGNLVIRRTKGIRSLSFLQKLRYIGAEITGLKGKYTKNDVSHYSNGDNAACATIQMDVDVKVKFFKTKSHNPDEPRGFKAEGIADDTINLSWLRPLHINGKLLHFVLNYNEEPDMFTVGFRNYCEHPRSDDLAGVDLDSTYFTDTDYKVSKAPISTKVEADDVQNVEAIVFDQKDVDVFWSEPTDPNGLIVSYRVMYENEDLHEQLPTIECIPKDAYFNESHMILSTSRVSCRIWQTK</sequence>
<feature type="domain" description="Receptor L-domain" evidence="1">
    <location>
        <begin position="9"/>
        <end position="70"/>
    </location>
</feature>
<accession>A0A653CNU1</accession>
<dbReference type="SUPFAM" id="SSF49265">
    <property type="entry name" value="Fibronectin type III"/>
    <property type="match status" value="1"/>
</dbReference>
<dbReference type="Pfam" id="PF01030">
    <property type="entry name" value="Recep_L_domain"/>
    <property type="match status" value="1"/>
</dbReference>
<dbReference type="EMBL" id="CAACVG010008204">
    <property type="protein sequence ID" value="VEN48956.1"/>
    <property type="molecule type" value="Genomic_DNA"/>
</dbReference>
<evidence type="ECO:0000313" key="3">
    <source>
        <dbReference type="Proteomes" id="UP000410492"/>
    </source>
</evidence>
<evidence type="ECO:0000313" key="2">
    <source>
        <dbReference type="EMBL" id="VEN48956.1"/>
    </source>
</evidence>
<reference evidence="2 3" key="1">
    <citation type="submission" date="2019-01" db="EMBL/GenBank/DDBJ databases">
        <authorList>
            <person name="Sayadi A."/>
        </authorList>
    </citation>
    <scope>NUCLEOTIDE SEQUENCE [LARGE SCALE GENOMIC DNA]</scope>
</reference>
<name>A0A653CNU1_CALMS</name>
<dbReference type="InterPro" id="IPR036941">
    <property type="entry name" value="Rcpt_L-dom_sf"/>
</dbReference>
<dbReference type="Proteomes" id="UP000410492">
    <property type="component" value="Unassembled WGS sequence"/>
</dbReference>
<dbReference type="SUPFAM" id="SSF52058">
    <property type="entry name" value="L domain-like"/>
    <property type="match status" value="1"/>
</dbReference>
<dbReference type="Gene3D" id="2.60.40.10">
    <property type="entry name" value="Immunoglobulins"/>
    <property type="match status" value="2"/>
</dbReference>
<dbReference type="InterPro" id="IPR036116">
    <property type="entry name" value="FN3_sf"/>
</dbReference>
<evidence type="ECO:0000259" key="1">
    <source>
        <dbReference type="Pfam" id="PF01030"/>
    </source>
</evidence>
<dbReference type="InterPro" id="IPR013783">
    <property type="entry name" value="Ig-like_fold"/>
</dbReference>
<dbReference type="AlphaFoldDB" id="A0A653CNU1"/>
<organism evidence="2 3">
    <name type="scientific">Callosobruchus maculatus</name>
    <name type="common">Southern cowpea weevil</name>
    <name type="synonym">Pulse bruchid</name>
    <dbReference type="NCBI Taxonomy" id="64391"/>
    <lineage>
        <taxon>Eukaryota</taxon>
        <taxon>Metazoa</taxon>
        <taxon>Ecdysozoa</taxon>
        <taxon>Arthropoda</taxon>
        <taxon>Hexapoda</taxon>
        <taxon>Insecta</taxon>
        <taxon>Pterygota</taxon>
        <taxon>Neoptera</taxon>
        <taxon>Endopterygota</taxon>
        <taxon>Coleoptera</taxon>
        <taxon>Polyphaga</taxon>
        <taxon>Cucujiformia</taxon>
        <taxon>Chrysomeloidea</taxon>
        <taxon>Chrysomelidae</taxon>
        <taxon>Bruchinae</taxon>
        <taxon>Bruchini</taxon>
        <taxon>Callosobruchus</taxon>
    </lineage>
</organism>
<dbReference type="OrthoDB" id="5809444at2759"/>
<keyword evidence="3" id="KW-1185">Reference proteome</keyword>
<gene>
    <name evidence="2" type="ORF">CALMAC_LOCUS10226</name>
</gene>
<protein>
    <recommendedName>
        <fullName evidence="1">Receptor L-domain domain-containing protein</fullName>
    </recommendedName>
</protein>
<dbReference type="Gene3D" id="3.80.20.20">
    <property type="entry name" value="Receptor L-domain"/>
    <property type="match status" value="1"/>
</dbReference>